<dbReference type="RefSeq" id="XP_040722727.1">
    <property type="nucleotide sequence ID" value="XM_040870027.1"/>
</dbReference>
<feature type="binding site" evidence="9">
    <location>
        <position position="223"/>
    </location>
    <ligand>
        <name>[2Fe-2S] cluster</name>
        <dbReference type="ChEBI" id="CHEBI:190135"/>
    </ligand>
</feature>
<comment type="domain">
    <text evidence="9">The N-terminal domain has structural similarity with S-adenosyl-L-methionine-dependent methyltransferases, but does not bind S-adenosyl-L-methionine. It is required for correct assembly of the 2 Fe-S clusters.</text>
</comment>
<evidence type="ECO:0000313" key="12">
    <source>
        <dbReference type="EMBL" id="ORY76647.1"/>
    </source>
</evidence>
<reference evidence="12 13" key="1">
    <citation type="submission" date="2016-07" db="EMBL/GenBank/DDBJ databases">
        <title>Pervasive Adenine N6-methylation of Active Genes in Fungi.</title>
        <authorList>
            <consortium name="DOE Joint Genome Institute"/>
            <person name="Mondo S.J."/>
            <person name="Dannebaum R.O."/>
            <person name="Kuo R.C."/>
            <person name="Labutti K."/>
            <person name="Haridas S."/>
            <person name="Kuo A."/>
            <person name="Salamov A."/>
            <person name="Ahrendt S.R."/>
            <person name="Lipzen A."/>
            <person name="Sullivan W."/>
            <person name="Andreopoulos W.B."/>
            <person name="Clum A."/>
            <person name="Lindquist E."/>
            <person name="Daum C."/>
            <person name="Ramamoorthy G.K."/>
            <person name="Gryganskyi A."/>
            <person name="Culley D."/>
            <person name="Magnuson J.K."/>
            <person name="James T.Y."/>
            <person name="O'Malley M.A."/>
            <person name="Stajich J.E."/>
            <person name="Spatafora J.W."/>
            <person name="Visel A."/>
            <person name="Grigoriev I.V."/>
        </authorList>
    </citation>
    <scope>NUCLEOTIDE SEQUENCE [LARGE SCALE GENOMIC DNA]</scope>
    <source>
        <strain evidence="12 13">12-1054</strain>
    </source>
</reference>
<dbReference type="GO" id="GO:0051539">
    <property type="term" value="F:4 iron, 4 sulfur cluster binding"/>
    <property type="evidence" value="ECO:0007669"/>
    <property type="project" value="UniProtKB-KW"/>
</dbReference>
<evidence type="ECO:0000256" key="7">
    <source>
        <dbReference type="ARBA" id="ARBA00023014"/>
    </source>
</evidence>
<feature type="region of interest" description="Fe-S binding site B" evidence="9">
    <location>
        <begin position="268"/>
        <end position="282"/>
    </location>
</feature>
<comment type="cofactor">
    <cofactor evidence="1 9">
        <name>[4Fe-4S] cluster</name>
        <dbReference type="ChEBI" id="CHEBI:49883"/>
    </cofactor>
</comment>
<dbReference type="GO" id="GO:0046872">
    <property type="term" value="F:metal ion binding"/>
    <property type="evidence" value="ECO:0007669"/>
    <property type="project" value="UniProtKB-KW"/>
</dbReference>
<feature type="region of interest" description="Fe-S binding site A" evidence="9">
    <location>
        <begin position="212"/>
        <end position="228"/>
    </location>
</feature>
<evidence type="ECO:0000259" key="10">
    <source>
        <dbReference type="Pfam" id="PF05093"/>
    </source>
</evidence>
<evidence type="ECO:0000256" key="2">
    <source>
        <dbReference type="ARBA" id="ARBA00008169"/>
    </source>
</evidence>
<dbReference type="OrthoDB" id="311633at2759"/>
<comment type="domain">
    <text evidence="9">The twin Cx2C motifs are involved in the recognition by the mitochondrial MIA40-ERV1 disulfide relay system. The formation of 2 disulfide bonds in the Cx2C motifs through dithiol/disulfide exchange reactions effectively traps the protein in the mitochondrial intermembrane space.</text>
</comment>
<gene>
    <name evidence="12" type="ORF">BCR37DRAFT_383282</name>
</gene>
<keyword evidence="13" id="KW-1185">Reference proteome</keyword>
<evidence type="ECO:0000256" key="6">
    <source>
        <dbReference type="ARBA" id="ARBA00023004"/>
    </source>
</evidence>
<feature type="short sequence motif" description="Cx2C motif 2" evidence="9">
    <location>
        <begin position="279"/>
        <end position="282"/>
    </location>
</feature>
<keyword evidence="5 9" id="KW-0479">Metal-binding</keyword>
<keyword evidence="4 9" id="KW-0963">Cytoplasm</keyword>
<proteinExistence type="inferred from homology"/>
<dbReference type="Gene3D" id="3.40.50.11000">
    <property type="entry name" value="Fe-S cluster assembly protein Dre2, N-terminal domain"/>
    <property type="match status" value="1"/>
</dbReference>
<keyword evidence="3 9" id="KW-0004">4Fe-4S</keyword>
<dbReference type="Pfam" id="PF05093">
    <property type="entry name" value="CIAPIN1"/>
    <property type="match status" value="1"/>
</dbReference>
<evidence type="ECO:0000313" key="13">
    <source>
        <dbReference type="Proteomes" id="UP000193685"/>
    </source>
</evidence>
<feature type="binding site" evidence="9">
    <location>
        <position position="228"/>
    </location>
    <ligand>
        <name>[2Fe-2S] cluster</name>
        <dbReference type="ChEBI" id="CHEBI:190135"/>
    </ligand>
</feature>
<keyword evidence="7 9" id="KW-0411">Iron-sulfur</keyword>
<dbReference type="GO" id="GO:0016226">
    <property type="term" value="P:iron-sulfur cluster assembly"/>
    <property type="evidence" value="ECO:0007669"/>
    <property type="project" value="UniProtKB-UniRule"/>
</dbReference>
<feature type="binding site" evidence="9">
    <location>
        <position position="268"/>
    </location>
    <ligand>
        <name>[4Fe-4S] cluster</name>
        <dbReference type="ChEBI" id="CHEBI:49883"/>
    </ligand>
</feature>
<dbReference type="STRING" id="56484.A0A1Y2EYS6"/>
<feature type="binding site" evidence="9">
    <location>
        <position position="271"/>
    </location>
    <ligand>
        <name>[4Fe-4S] cluster</name>
        <dbReference type="ChEBI" id="CHEBI:49883"/>
    </ligand>
</feature>
<evidence type="ECO:0000256" key="8">
    <source>
        <dbReference type="ARBA" id="ARBA00023128"/>
    </source>
</evidence>
<dbReference type="GeneID" id="63786626"/>
<feature type="binding site" evidence="9">
    <location>
        <position position="212"/>
    </location>
    <ligand>
        <name>[2Fe-2S] cluster</name>
        <dbReference type="ChEBI" id="CHEBI:190135"/>
    </ligand>
</feature>
<sequence>MIGFDMSDDLNLAPTTDATHQPTQAAATYANLLLSPPALASQEATLHALLESFSRRPDIQMLDRLLLNLVTLPTGHYDNILLASLGDAAQDAADPHIAQLPALLGQLLQALKPGRSLHIPATIPQQALKSEAILHGFSVNAGTDGMILTRPEEVLNAAAVPLRLKRKKNPSEKAARLKQLLAQGNASRVVDDDALLQAEDRERPVIVQPSECVPAPGKRRKACKNCTCGLAELEQAAVANTITLQDGDLAEVDFTNSALASKNPVSSCGSCYLGDAFRCSGCPYLGMPAFKPGEKIQLTRNFGNDL</sequence>
<feature type="binding site" evidence="9">
    <location>
        <position position="226"/>
    </location>
    <ligand>
        <name>[2Fe-2S] cluster</name>
        <dbReference type="ChEBI" id="CHEBI:190135"/>
    </ligand>
</feature>
<accession>A0A1Y2EYS6</accession>
<dbReference type="HAMAP" id="MF_03115">
    <property type="entry name" value="Anamorsin"/>
    <property type="match status" value="1"/>
</dbReference>
<comment type="caution">
    <text evidence="9">Lacks conserved residue(s) required for the propagation of feature annotation.</text>
</comment>
<dbReference type="GO" id="GO:0009055">
    <property type="term" value="F:electron transfer activity"/>
    <property type="evidence" value="ECO:0007669"/>
    <property type="project" value="UniProtKB-UniRule"/>
</dbReference>
<dbReference type="PANTHER" id="PTHR13273">
    <property type="entry name" value="ANAMORSIN"/>
    <property type="match status" value="1"/>
</dbReference>
<feature type="domain" description="Fe-S cluster assembly protein Dre2 N-terminal" evidence="11">
    <location>
        <begin position="31"/>
        <end position="163"/>
    </location>
</feature>
<evidence type="ECO:0000259" key="11">
    <source>
        <dbReference type="Pfam" id="PF16803"/>
    </source>
</evidence>
<comment type="cofactor">
    <cofactor evidence="9">
        <name>[2Fe-2S] cluster</name>
        <dbReference type="ChEBI" id="CHEBI:190135"/>
    </cofactor>
</comment>
<name>A0A1Y2EYS6_PROLT</name>
<dbReference type="OMA" id="DFVMPVT"/>
<evidence type="ECO:0000256" key="4">
    <source>
        <dbReference type="ARBA" id="ARBA00022490"/>
    </source>
</evidence>
<evidence type="ECO:0000256" key="9">
    <source>
        <dbReference type="HAMAP-Rule" id="MF_03115"/>
    </source>
</evidence>
<evidence type="ECO:0000256" key="5">
    <source>
        <dbReference type="ARBA" id="ARBA00022723"/>
    </source>
</evidence>
<feature type="domain" description="Anamorsin C-terminal" evidence="10">
    <location>
        <begin position="207"/>
        <end position="298"/>
    </location>
</feature>
<dbReference type="InterPro" id="IPR007785">
    <property type="entry name" value="Anamorsin"/>
</dbReference>
<protein>
    <submittedName>
        <fullName evidence="12">Cytokine-induced anti-apoptosis inhibitor 1, Fe-S biogenesis-domain-containing protein</fullName>
    </submittedName>
</protein>
<comment type="subcellular location">
    <subcellularLocation>
        <location evidence="9">Cytoplasm</location>
    </subcellularLocation>
    <subcellularLocation>
        <location evidence="9">Mitochondrion intermembrane space</location>
    </subcellularLocation>
</comment>
<comment type="caution">
    <text evidence="12">The sequence shown here is derived from an EMBL/GenBank/DDBJ whole genome shotgun (WGS) entry which is preliminary data.</text>
</comment>
<evidence type="ECO:0000256" key="3">
    <source>
        <dbReference type="ARBA" id="ARBA00022485"/>
    </source>
</evidence>
<dbReference type="PANTHER" id="PTHR13273:SF14">
    <property type="entry name" value="ANAMORSIN"/>
    <property type="match status" value="1"/>
</dbReference>
<dbReference type="Proteomes" id="UP000193685">
    <property type="component" value="Unassembled WGS sequence"/>
</dbReference>
<keyword evidence="6 9" id="KW-0408">Iron</keyword>
<dbReference type="EMBL" id="MCFI01000022">
    <property type="protein sequence ID" value="ORY76647.1"/>
    <property type="molecule type" value="Genomic_DNA"/>
</dbReference>
<dbReference type="InterPro" id="IPR046408">
    <property type="entry name" value="CIAPIN1"/>
</dbReference>
<dbReference type="GO" id="GO:0051537">
    <property type="term" value="F:2 iron, 2 sulfur cluster binding"/>
    <property type="evidence" value="ECO:0007669"/>
    <property type="project" value="UniProtKB-UniRule"/>
</dbReference>
<feature type="binding site" evidence="9">
    <location>
        <position position="282"/>
    </location>
    <ligand>
        <name>[4Fe-4S] cluster</name>
        <dbReference type="ChEBI" id="CHEBI:49883"/>
    </ligand>
</feature>
<dbReference type="GO" id="GO:0005758">
    <property type="term" value="C:mitochondrial intermembrane space"/>
    <property type="evidence" value="ECO:0007669"/>
    <property type="project" value="UniProtKB-SubCell"/>
</dbReference>
<feature type="binding site" evidence="9">
    <location>
        <position position="279"/>
    </location>
    <ligand>
        <name>[4Fe-4S] cluster</name>
        <dbReference type="ChEBI" id="CHEBI:49883"/>
    </ligand>
</feature>
<comment type="domain">
    <text evidence="9">The C-terminal domain binds 2 Fe-S clusters but is otherwise mostly in an intrinsically disordered conformation.</text>
</comment>
<evidence type="ECO:0000256" key="1">
    <source>
        <dbReference type="ARBA" id="ARBA00001966"/>
    </source>
</evidence>
<keyword evidence="8 9" id="KW-0496">Mitochondrion</keyword>
<dbReference type="AlphaFoldDB" id="A0A1Y2EYS6"/>
<keyword evidence="9" id="KW-0001">2Fe-2S</keyword>
<dbReference type="Pfam" id="PF16803">
    <property type="entry name" value="DRE2_N"/>
    <property type="match status" value="1"/>
</dbReference>
<dbReference type="InterPro" id="IPR031838">
    <property type="entry name" value="Dre2_N"/>
</dbReference>
<comment type="similarity">
    <text evidence="2 9">Belongs to the anamorsin family.</text>
</comment>
<feature type="short sequence motif" description="Cx2C motif 1" evidence="9">
    <location>
        <begin position="268"/>
        <end position="271"/>
    </location>
</feature>
<organism evidence="12 13">
    <name type="scientific">Protomyces lactucae-debilis</name>
    <dbReference type="NCBI Taxonomy" id="2754530"/>
    <lineage>
        <taxon>Eukaryota</taxon>
        <taxon>Fungi</taxon>
        <taxon>Dikarya</taxon>
        <taxon>Ascomycota</taxon>
        <taxon>Taphrinomycotina</taxon>
        <taxon>Taphrinomycetes</taxon>
        <taxon>Taphrinales</taxon>
        <taxon>Protomycetaceae</taxon>
        <taxon>Protomyces</taxon>
    </lineage>
</organism>